<keyword evidence="2" id="KW-1185">Reference proteome</keyword>
<sequence>MNDFETPPLDWFVVQAEELRSKSAGVGKRVHAEFLDLRFQNFGSNRVGLRIALDTRPRIATTLQLVRCDVRRVSDGWVLDVVEREQGASEQAAPFFRDLARRLGQANQETALVHVESTLGAWRTAFAARRDLLSDEEMIGLFGELEVLGVILDRGLAGSEPIPSWTGPGGSDHDFTLPGLYQIECKATAPHSEKLHISNEDQLESKDMSLYLACVRAAIVQDARSGTTLPEVVHQIESKLRDDGSVQLFHQKLDAVHFDRLDRRYEDVAIELTSIDYYEVRDGAPRIVPGDLHAGVSRVKYQIRTNDLAPYKVPELPHASISKRM</sequence>
<name>A0A7Z0E8N2_9MICC</name>
<dbReference type="InterPro" id="IPR025534">
    <property type="entry name" value="DUF4420"/>
</dbReference>
<gene>
    <name evidence="1" type="ORF">HNR11_001515</name>
</gene>
<dbReference type="EMBL" id="JACCFQ010000001">
    <property type="protein sequence ID" value="NYJ16981.1"/>
    <property type="molecule type" value="Genomic_DNA"/>
</dbReference>
<dbReference type="Proteomes" id="UP000560069">
    <property type="component" value="Unassembled WGS sequence"/>
</dbReference>
<dbReference type="Pfam" id="PF14390">
    <property type="entry name" value="DUF4420"/>
    <property type="match status" value="1"/>
</dbReference>
<accession>A0A7Z0E8N2</accession>
<proteinExistence type="predicted"/>
<evidence type="ECO:0000313" key="2">
    <source>
        <dbReference type="Proteomes" id="UP000560069"/>
    </source>
</evidence>
<organism evidence="1 2">
    <name type="scientific">Nesterenkonia sandarakina</name>
    <dbReference type="NCBI Taxonomy" id="272918"/>
    <lineage>
        <taxon>Bacteria</taxon>
        <taxon>Bacillati</taxon>
        <taxon>Actinomycetota</taxon>
        <taxon>Actinomycetes</taxon>
        <taxon>Micrococcales</taxon>
        <taxon>Micrococcaceae</taxon>
        <taxon>Nesterenkonia</taxon>
    </lineage>
</organism>
<dbReference type="RefSeq" id="WP_179441805.1">
    <property type="nucleotide sequence ID" value="NZ_BAAALK010000002.1"/>
</dbReference>
<comment type="caution">
    <text evidence="1">The sequence shown here is derived from an EMBL/GenBank/DDBJ whole genome shotgun (WGS) entry which is preliminary data.</text>
</comment>
<dbReference type="AlphaFoldDB" id="A0A7Z0E8N2"/>
<reference evidence="1 2" key="1">
    <citation type="submission" date="2020-07" db="EMBL/GenBank/DDBJ databases">
        <title>Sequencing the genomes of 1000 actinobacteria strains.</title>
        <authorList>
            <person name="Klenk H.-P."/>
        </authorList>
    </citation>
    <scope>NUCLEOTIDE SEQUENCE [LARGE SCALE GENOMIC DNA]</scope>
    <source>
        <strain evidence="1 2">DSM 15664</strain>
    </source>
</reference>
<protein>
    <submittedName>
        <fullName evidence="1">Uncharacterized protein</fullName>
    </submittedName>
</protein>
<evidence type="ECO:0000313" key="1">
    <source>
        <dbReference type="EMBL" id="NYJ16981.1"/>
    </source>
</evidence>